<dbReference type="PANTHER" id="PTHR12748:SF0">
    <property type="entry name" value="ORIGIN RECOGNITION COMPLEX SUBUNIT 3"/>
    <property type="match status" value="1"/>
</dbReference>
<dbReference type="InterPro" id="IPR045667">
    <property type="entry name" value="ORC3_N"/>
</dbReference>
<feature type="domain" description="Origin recognition complex subunit 3 winged helix C-terminal" evidence="8">
    <location>
        <begin position="592"/>
        <end position="696"/>
    </location>
</feature>
<dbReference type="GO" id="GO:0031261">
    <property type="term" value="C:DNA replication preinitiation complex"/>
    <property type="evidence" value="ECO:0007669"/>
    <property type="project" value="TreeGrafter"/>
</dbReference>
<comment type="similarity">
    <text evidence="2">Belongs to the ORC3 family.</text>
</comment>
<keyword evidence="4" id="KW-0238">DNA-binding</keyword>
<dbReference type="GO" id="GO:0005664">
    <property type="term" value="C:nuclear origin of replication recognition complex"/>
    <property type="evidence" value="ECO:0007669"/>
    <property type="project" value="InterPro"/>
</dbReference>
<evidence type="ECO:0000256" key="6">
    <source>
        <dbReference type="SAM" id="MobiDB-lite"/>
    </source>
</evidence>
<comment type="subcellular location">
    <subcellularLocation>
        <location evidence="1">Nucleus</location>
    </subcellularLocation>
</comment>
<evidence type="ECO:0000256" key="5">
    <source>
        <dbReference type="ARBA" id="ARBA00023242"/>
    </source>
</evidence>
<dbReference type="Pfam" id="PF18137">
    <property type="entry name" value="WHD_ORC"/>
    <property type="match status" value="1"/>
</dbReference>
<protein>
    <submittedName>
        <fullName evidence="9">Origin recognition complex subunit 3</fullName>
    </submittedName>
</protein>
<evidence type="ECO:0000256" key="4">
    <source>
        <dbReference type="ARBA" id="ARBA00023125"/>
    </source>
</evidence>
<dbReference type="Proteomes" id="UP001201262">
    <property type="component" value="Unassembled WGS sequence"/>
</dbReference>
<dbReference type="AlphaFoldDB" id="A0AAD4KW53"/>
<evidence type="ECO:0000313" key="9">
    <source>
        <dbReference type="EMBL" id="KAH8701139.1"/>
    </source>
</evidence>
<feature type="domain" description="Origin recognition complex subunit 3 N-terminal" evidence="7">
    <location>
        <begin position="39"/>
        <end position="351"/>
    </location>
</feature>
<keyword evidence="10" id="KW-1185">Reference proteome</keyword>
<dbReference type="CDD" id="cd20704">
    <property type="entry name" value="Orc3"/>
    <property type="match status" value="1"/>
</dbReference>
<dbReference type="PANTHER" id="PTHR12748">
    <property type="entry name" value="ORIGIN RECOGNITION COMPLEX SUBUNIT 3"/>
    <property type="match status" value="1"/>
</dbReference>
<feature type="region of interest" description="Disordered" evidence="6">
    <location>
        <begin position="32"/>
        <end position="53"/>
    </location>
</feature>
<evidence type="ECO:0000256" key="2">
    <source>
        <dbReference type="ARBA" id="ARBA00010977"/>
    </source>
</evidence>
<dbReference type="GO" id="GO:0003688">
    <property type="term" value="F:DNA replication origin binding"/>
    <property type="evidence" value="ECO:0007669"/>
    <property type="project" value="TreeGrafter"/>
</dbReference>
<dbReference type="GeneID" id="70239729"/>
<dbReference type="GO" id="GO:0005656">
    <property type="term" value="C:nuclear pre-replicative complex"/>
    <property type="evidence" value="ECO:0007669"/>
    <property type="project" value="TreeGrafter"/>
</dbReference>
<evidence type="ECO:0000256" key="3">
    <source>
        <dbReference type="ARBA" id="ARBA00022705"/>
    </source>
</evidence>
<accession>A0AAD4KW53</accession>
<evidence type="ECO:0000259" key="7">
    <source>
        <dbReference type="Pfam" id="PF07034"/>
    </source>
</evidence>
<evidence type="ECO:0000256" key="1">
    <source>
        <dbReference type="ARBA" id="ARBA00004123"/>
    </source>
</evidence>
<dbReference type="Pfam" id="PF07034">
    <property type="entry name" value="ORC3_N"/>
    <property type="match status" value="1"/>
</dbReference>
<keyword evidence="3" id="KW-0235">DNA replication</keyword>
<dbReference type="RefSeq" id="XP_046074845.1">
    <property type="nucleotide sequence ID" value="XM_046209442.1"/>
</dbReference>
<proteinExistence type="inferred from homology"/>
<keyword evidence="5" id="KW-0539">Nucleus</keyword>
<dbReference type="InterPro" id="IPR020795">
    <property type="entry name" value="ORC3"/>
</dbReference>
<organism evidence="9 10">
    <name type="scientific">Talaromyces proteolyticus</name>
    <dbReference type="NCBI Taxonomy" id="1131652"/>
    <lineage>
        <taxon>Eukaryota</taxon>
        <taxon>Fungi</taxon>
        <taxon>Dikarya</taxon>
        <taxon>Ascomycota</taxon>
        <taxon>Pezizomycotina</taxon>
        <taxon>Eurotiomycetes</taxon>
        <taxon>Eurotiomycetidae</taxon>
        <taxon>Eurotiales</taxon>
        <taxon>Trichocomaceae</taxon>
        <taxon>Talaromyces</taxon>
        <taxon>Talaromyces sect. Bacilispori</taxon>
    </lineage>
</organism>
<comment type="caution">
    <text evidence="9">The sequence shown here is derived from an EMBL/GenBank/DDBJ whole genome shotgun (WGS) entry which is preliminary data.</text>
</comment>
<dbReference type="GO" id="GO:0006270">
    <property type="term" value="P:DNA replication initiation"/>
    <property type="evidence" value="ECO:0007669"/>
    <property type="project" value="TreeGrafter"/>
</dbReference>
<name>A0AAD4KW53_9EURO</name>
<gene>
    <name evidence="9" type="ORF">BGW36DRAFT_141607</name>
</gene>
<evidence type="ECO:0000259" key="8">
    <source>
        <dbReference type="Pfam" id="PF18137"/>
    </source>
</evidence>
<dbReference type="InterPro" id="IPR040855">
    <property type="entry name" value="ORC_WH_C"/>
</dbReference>
<dbReference type="EMBL" id="JAJTJA010000004">
    <property type="protein sequence ID" value="KAH8701139.1"/>
    <property type="molecule type" value="Genomic_DNA"/>
</dbReference>
<sequence length="699" mass="78556">MELDDEELNLPGKIDGDNPGVYIYNPTKATIDHLEPSPKRRKTSKSASSSLLPNNATLTQSTFVPLLDGKEPSELVESRQSIFQQLWTFQEQRSKEILEELDSGILEAISSFVDTASPELYDGRIPTSLVTIGSNVSALPRLLDSLHQRLTAQGSGQVVLLESGDAPNLKAVLKTIIRIAVTSIEGNEGYQHIFTHRLGPRMLPYDLNLLHEYVDKHKLRSLVLAFRDSEAFDSGVLNDLLSLLSAWIDRIPFVLLFGVSTSVEIFEARLPRSIVASLQGQHFEIHDAGDAVDRIYEALQTNPNTELWLGPHLSKSLFERSRDYFQSPEEFIREVKYAYMSHFFANPLSVLLSPSAPRKTELSEAIRNLNSFRRFCEELLEAGYTSRVRDLLNDDEALLKEVDGALVAGQSQMRDLLRAANMLQSIQTVLQTSKASNRTEIILPSVSGDIRSSLTISEMLTTIKKSHSDGFAWILTAVRESNAAFIDVEQYEGELNTMLKTHESEMPLRSSHDDQNSTVETTIVKSRLNLTKVKKQVSAQDIEYTDLLERFLEEFEKKLDTTFINPQDLFLHEVFLFDIRNPLKDTFAPRARFSVERALSNPFDYLTSASEGAEANLSANQPETAILYQLYLESGSLVNVFDLWKAFSTIVASDENGSCDERTALVLFYRATSELKALGMMKTSRKKIDHVSKSAWKGL</sequence>
<evidence type="ECO:0000313" key="10">
    <source>
        <dbReference type="Proteomes" id="UP001201262"/>
    </source>
</evidence>
<reference evidence="9" key="1">
    <citation type="submission" date="2021-12" db="EMBL/GenBank/DDBJ databases">
        <title>Convergent genome expansion in fungi linked to evolution of root-endophyte symbiosis.</title>
        <authorList>
            <consortium name="DOE Joint Genome Institute"/>
            <person name="Ke Y.-H."/>
            <person name="Bonito G."/>
            <person name="Liao H.-L."/>
            <person name="Looney B."/>
            <person name="Rojas-Flechas A."/>
            <person name="Nash J."/>
            <person name="Hameed K."/>
            <person name="Schadt C."/>
            <person name="Martin F."/>
            <person name="Crous P.W."/>
            <person name="Miettinen O."/>
            <person name="Magnuson J.K."/>
            <person name="Labbe J."/>
            <person name="Jacobson D."/>
            <person name="Doktycz M.J."/>
            <person name="Veneault-Fourrey C."/>
            <person name="Kuo A."/>
            <person name="Mondo S."/>
            <person name="Calhoun S."/>
            <person name="Riley R."/>
            <person name="Ohm R."/>
            <person name="LaButti K."/>
            <person name="Andreopoulos B."/>
            <person name="Pangilinan J."/>
            <person name="Nolan M."/>
            <person name="Tritt A."/>
            <person name="Clum A."/>
            <person name="Lipzen A."/>
            <person name="Daum C."/>
            <person name="Barry K."/>
            <person name="Grigoriev I.V."/>
            <person name="Vilgalys R."/>
        </authorList>
    </citation>
    <scope>NUCLEOTIDE SEQUENCE</scope>
    <source>
        <strain evidence="9">PMI_201</strain>
    </source>
</reference>